<sequence length="277" mass="31546">MESIKSVANRFGISKSTCWMVLYKICNMLVQLSLQHRLIAWPSPNSLQVTSNSFQQRFGMRGVIGAIDGCHIRINAPKDHHTSYINRKGYHSVLLQAVCNADMLFTDVYTGYPGSVHDAALFKRSDLCNNISTGAAYVGEFYLLGDKAYPLQTVLMVPFKDTGRLSRQQKHFNVVLSKSRVVIENAFALLKGRFRRLKYIETVKLEYIVLLIMAATILHNLCILCKDEFRQLIDITVEIAEEREMNDVEIHNIAFRNNLAIAKRQEIMNSLAMILNN</sequence>
<evidence type="ECO:0000256" key="5">
    <source>
        <dbReference type="ARBA" id="ARBA00022723"/>
    </source>
</evidence>
<dbReference type="InterPro" id="IPR045249">
    <property type="entry name" value="HARBI1-like"/>
</dbReference>
<organism evidence="9 10">
    <name type="scientific">Photinus pyralis</name>
    <name type="common">Common eastern firefly</name>
    <name type="synonym">Lampyris pyralis</name>
    <dbReference type="NCBI Taxonomy" id="7054"/>
    <lineage>
        <taxon>Eukaryota</taxon>
        <taxon>Metazoa</taxon>
        <taxon>Ecdysozoa</taxon>
        <taxon>Arthropoda</taxon>
        <taxon>Hexapoda</taxon>
        <taxon>Insecta</taxon>
        <taxon>Pterygota</taxon>
        <taxon>Neoptera</taxon>
        <taxon>Endopterygota</taxon>
        <taxon>Coleoptera</taxon>
        <taxon>Polyphaga</taxon>
        <taxon>Elateriformia</taxon>
        <taxon>Elateroidea</taxon>
        <taxon>Lampyridae</taxon>
        <taxon>Lampyrinae</taxon>
        <taxon>Photinus</taxon>
    </lineage>
</organism>
<dbReference type="InterPro" id="IPR027806">
    <property type="entry name" value="HARBI1_dom"/>
</dbReference>
<reference evidence="9 10" key="1">
    <citation type="journal article" date="2018" name="Elife">
        <title>Firefly genomes illuminate parallel origins of bioluminescence in beetles.</title>
        <authorList>
            <person name="Fallon T.R."/>
            <person name="Lower S.E."/>
            <person name="Chang C.H."/>
            <person name="Bessho-Uehara M."/>
            <person name="Martin G.J."/>
            <person name="Bewick A.J."/>
            <person name="Behringer M."/>
            <person name="Debat H.J."/>
            <person name="Wong I."/>
            <person name="Day J.C."/>
            <person name="Suvorov A."/>
            <person name="Silva C.J."/>
            <person name="Stanger-Hall K.F."/>
            <person name="Hall D.W."/>
            <person name="Schmitz R.J."/>
            <person name="Nelson D.R."/>
            <person name="Lewis S.M."/>
            <person name="Shigenobu S."/>
            <person name="Bybee S.M."/>
            <person name="Larracuente A.M."/>
            <person name="Oba Y."/>
            <person name="Weng J.K."/>
        </authorList>
    </citation>
    <scope>NUCLEOTIDE SEQUENCE [LARGE SCALE GENOMIC DNA]</scope>
    <source>
        <strain evidence="9">1611_PpyrPB1</strain>
        <tissue evidence="9">Whole body</tissue>
    </source>
</reference>
<feature type="domain" description="DDE Tnp4" evidence="8">
    <location>
        <begin position="67"/>
        <end position="220"/>
    </location>
</feature>
<dbReference type="AlphaFoldDB" id="A0A5N4B1F1"/>
<evidence type="ECO:0000256" key="4">
    <source>
        <dbReference type="ARBA" id="ARBA00022722"/>
    </source>
</evidence>
<dbReference type="GO" id="GO:0016787">
    <property type="term" value="F:hydrolase activity"/>
    <property type="evidence" value="ECO:0007669"/>
    <property type="project" value="UniProtKB-KW"/>
</dbReference>
<keyword evidence="7" id="KW-0539">Nucleus</keyword>
<keyword evidence="6" id="KW-0378">Hydrolase</keyword>
<keyword evidence="10" id="KW-1185">Reference proteome</keyword>
<dbReference type="GO" id="GO:0005634">
    <property type="term" value="C:nucleus"/>
    <property type="evidence" value="ECO:0007669"/>
    <property type="project" value="UniProtKB-SubCell"/>
</dbReference>
<dbReference type="Proteomes" id="UP000327044">
    <property type="component" value="Unassembled WGS sequence"/>
</dbReference>
<comment type="cofactor">
    <cofactor evidence="1">
        <name>a divalent metal cation</name>
        <dbReference type="ChEBI" id="CHEBI:60240"/>
    </cofactor>
</comment>
<keyword evidence="5" id="KW-0479">Metal-binding</keyword>
<comment type="subcellular location">
    <subcellularLocation>
        <location evidence="2">Nucleus</location>
    </subcellularLocation>
</comment>
<dbReference type="Pfam" id="PF13359">
    <property type="entry name" value="DDE_Tnp_4"/>
    <property type="match status" value="1"/>
</dbReference>
<evidence type="ECO:0000259" key="8">
    <source>
        <dbReference type="Pfam" id="PF13359"/>
    </source>
</evidence>
<evidence type="ECO:0000256" key="3">
    <source>
        <dbReference type="ARBA" id="ARBA00006958"/>
    </source>
</evidence>
<dbReference type="InParanoid" id="A0A5N4B1F1"/>
<evidence type="ECO:0000313" key="10">
    <source>
        <dbReference type="Proteomes" id="UP000327044"/>
    </source>
</evidence>
<dbReference type="PANTHER" id="PTHR22930:SF85">
    <property type="entry name" value="GH03217P-RELATED"/>
    <property type="match status" value="1"/>
</dbReference>
<evidence type="ECO:0000256" key="2">
    <source>
        <dbReference type="ARBA" id="ARBA00004123"/>
    </source>
</evidence>
<dbReference type="PANTHER" id="PTHR22930">
    <property type="match status" value="1"/>
</dbReference>
<gene>
    <name evidence="9" type="ORF">PPYR_00190</name>
</gene>
<evidence type="ECO:0000313" key="9">
    <source>
        <dbReference type="EMBL" id="KAB0803220.1"/>
    </source>
</evidence>
<accession>A0A5N4B1F1</accession>
<keyword evidence="4" id="KW-0540">Nuclease</keyword>
<evidence type="ECO:0000256" key="1">
    <source>
        <dbReference type="ARBA" id="ARBA00001968"/>
    </source>
</evidence>
<comment type="similarity">
    <text evidence="3">Belongs to the HARBI1 family.</text>
</comment>
<evidence type="ECO:0000256" key="6">
    <source>
        <dbReference type="ARBA" id="ARBA00022801"/>
    </source>
</evidence>
<protein>
    <recommendedName>
        <fullName evidence="8">DDE Tnp4 domain-containing protein</fullName>
    </recommendedName>
</protein>
<dbReference type="GO" id="GO:0046872">
    <property type="term" value="F:metal ion binding"/>
    <property type="evidence" value="ECO:0007669"/>
    <property type="project" value="UniProtKB-KW"/>
</dbReference>
<proteinExistence type="inferred from homology"/>
<dbReference type="GO" id="GO:0004518">
    <property type="term" value="F:nuclease activity"/>
    <property type="evidence" value="ECO:0007669"/>
    <property type="project" value="UniProtKB-KW"/>
</dbReference>
<comment type="caution">
    <text evidence="9">The sequence shown here is derived from an EMBL/GenBank/DDBJ whole genome shotgun (WGS) entry which is preliminary data.</text>
</comment>
<dbReference type="EMBL" id="VVIM01000001">
    <property type="protein sequence ID" value="KAB0803220.1"/>
    <property type="molecule type" value="Genomic_DNA"/>
</dbReference>
<name>A0A5N4B1F1_PHOPY</name>
<evidence type="ECO:0000256" key="7">
    <source>
        <dbReference type="ARBA" id="ARBA00023242"/>
    </source>
</evidence>